<dbReference type="Proteomes" id="UP000198406">
    <property type="component" value="Unassembled WGS sequence"/>
</dbReference>
<dbReference type="OrthoDB" id="56114at2759"/>
<sequence>MPVIHHCIPWLPARSTGVHGSIDHEKKKHEQQLQDLKSQYLQLRSKPPFSTQQEHERKLNDLALQYIQLKLKSPTLSKEERAQLQEQLNVLHQPRENHLLASVDILQRAIRVYEDDKGQVASLYYQMGEVYYLLWQSAFSNDDIFSALKWEQRMLEAWEQSKQVVPFGIGYGIVCMRQGAFYTEVAKPMQAYNLLQEGLILHLEPALPSLSGEDLQELQEKRIAGWLNAATAATMLGKFDVALQALQPVLQCYEEEERTGFQDDRLLIHFAQALFSQADLYLQMAQYEKAKESYQTTMEYYQKRSMSSQLEPLISRPILLQGVNVDDDEVRRESIQEYENVLLEASADAALSSSSYEGDHKYVAGLHADLGLLYMRNKEFVLAEVHTRQAIRSYTAIIYTSYNVIGRHLAYAHFILALVLFLRGEFLESAQQRALVCDFYKEVLAEGVNPMLADLDNTENDKVIEMEGKWKASKRTAMSTSTTDSQETEITITTEADAFPHMKKNYSLANDEP</sequence>
<evidence type="ECO:0000256" key="2">
    <source>
        <dbReference type="SAM" id="Coils"/>
    </source>
</evidence>
<organism evidence="3 4">
    <name type="scientific">Fistulifera solaris</name>
    <name type="common">Oleaginous diatom</name>
    <dbReference type="NCBI Taxonomy" id="1519565"/>
    <lineage>
        <taxon>Eukaryota</taxon>
        <taxon>Sar</taxon>
        <taxon>Stramenopiles</taxon>
        <taxon>Ochrophyta</taxon>
        <taxon>Bacillariophyta</taxon>
        <taxon>Bacillariophyceae</taxon>
        <taxon>Bacillariophycidae</taxon>
        <taxon>Naviculales</taxon>
        <taxon>Naviculaceae</taxon>
        <taxon>Fistulifera</taxon>
    </lineage>
</organism>
<feature type="repeat" description="TPR" evidence="1">
    <location>
        <begin position="271"/>
        <end position="304"/>
    </location>
</feature>
<evidence type="ECO:0000313" key="4">
    <source>
        <dbReference type="Proteomes" id="UP000198406"/>
    </source>
</evidence>
<protein>
    <submittedName>
        <fullName evidence="3">Uncharacterized protein</fullName>
    </submittedName>
</protein>
<name>A0A1Z5JYJ7_FISSO</name>
<dbReference type="Gene3D" id="1.25.40.10">
    <property type="entry name" value="Tetratricopeptide repeat domain"/>
    <property type="match status" value="1"/>
</dbReference>
<accession>A0A1Z5JYJ7</accession>
<evidence type="ECO:0000256" key="1">
    <source>
        <dbReference type="PROSITE-ProRule" id="PRU00339"/>
    </source>
</evidence>
<keyword evidence="2" id="KW-0175">Coiled coil</keyword>
<reference evidence="3 4" key="1">
    <citation type="journal article" date="2015" name="Plant Cell">
        <title>Oil accumulation by the oleaginous diatom Fistulifera solaris as revealed by the genome and transcriptome.</title>
        <authorList>
            <person name="Tanaka T."/>
            <person name="Maeda Y."/>
            <person name="Veluchamy A."/>
            <person name="Tanaka M."/>
            <person name="Abida H."/>
            <person name="Marechal E."/>
            <person name="Bowler C."/>
            <person name="Muto M."/>
            <person name="Sunaga Y."/>
            <person name="Tanaka M."/>
            <person name="Yoshino T."/>
            <person name="Taniguchi T."/>
            <person name="Fukuda Y."/>
            <person name="Nemoto M."/>
            <person name="Matsumoto M."/>
            <person name="Wong P.S."/>
            <person name="Aburatani S."/>
            <person name="Fujibuchi W."/>
        </authorList>
    </citation>
    <scope>NUCLEOTIDE SEQUENCE [LARGE SCALE GENOMIC DNA]</scope>
    <source>
        <strain evidence="3 4">JPCC DA0580</strain>
    </source>
</reference>
<dbReference type="SUPFAM" id="SSF48452">
    <property type="entry name" value="TPR-like"/>
    <property type="match status" value="1"/>
</dbReference>
<dbReference type="InterPro" id="IPR011990">
    <property type="entry name" value="TPR-like_helical_dom_sf"/>
</dbReference>
<comment type="caution">
    <text evidence="3">The sequence shown here is derived from an EMBL/GenBank/DDBJ whole genome shotgun (WGS) entry which is preliminary data.</text>
</comment>
<dbReference type="EMBL" id="BDSP01000132">
    <property type="protein sequence ID" value="GAX18831.1"/>
    <property type="molecule type" value="Genomic_DNA"/>
</dbReference>
<proteinExistence type="predicted"/>
<dbReference type="SMART" id="SM00028">
    <property type="entry name" value="TPR"/>
    <property type="match status" value="3"/>
</dbReference>
<keyword evidence="4" id="KW-1185">Reference proteome</keyword>
<dbReference type="AlphaFoldDB" id="A0A1Z5JYJ7"/>
<feature type="coiled-coil region" evidence="2">
    <location>
        <begin position="19"/>
        <end position="72"/>
    </location>
</feature>
<evidence type="ECO:0000313" key="3">
    <source>
        <dbReference type="EMBL" id="GAX18831.1"/>
    </source>
</evidence>
<dbReference type="InterPro" id="IPR019734">
    <property type="entry name" value="TPR_rpt"/>
</dbReference>
<dbReference type="PROSITE" id="PS50005">
    <property type="entry name" value="TPR"/>
    <property type="match status" value="1"/>
</dbReference>
<dbReference type="InParanoid" id="A0A1Z5JYJ7"/>
<gene>
    <name evidence="3" type="ORF">FisN_26Hu133</name>
</gene>
<keyword evidence="1" id="KW-0802">TPR repeat</keyword>